<feature type="compositionally biased region" description="Acidic residues" evidence="8">
    <location>
        <begin position="1"/>
        <end position="17"/>
    </location>
</feature>
<accession>A0A3Q0IZN9</accession>
<dbReference type="InterPro" id="IPR027417">
    <property type="entry name" value="P-loop_NTPase"/>
</dbReference>
<dbReference type="Proteomes" id="UP000079169">
    <property type="component" value="Unplaced"/>
</dbReference>
<dbReference type="SUPFAM" id="SSF52540">
    <property type="entry name" value="P-loop containing nucleoside triphosphate hydrolases"/>
    <property type="match status" value="1"/>
</dbReference>
<protein>
    <submittedName>
        <fullName evidence="12">Exosome RNA helicase MTR4</fullName>
    </submittedName>
</protein>
<dbReference type="Pfam" id="PF13234">
    <property type="entry name" value="MTR4_beta-barrel"/>
    <property type="match status" value="1"/>
</dbReference>
<evidence type="ECO:0000256" key="6">
    <source>
        <dbReference type="ARBA" id="ARBA00023242"/>
    </source>
</evidence>
<keyword evidence="7" id="KW-0175">Coiled coil</keyword>
<reference evidence="12" key="1">
    <citation type="submission" date="2025-08" db="UniProtKB">
        <authorList>
            <consortium name="RefSeq"/>
        </authorList>
    </citation>
    <scope>IDENTIFICATION</scope>
</reference>
<keyword evidence="6" id="KW-0539">Nucleus</keyword>
<dbReference type="GO" id="GO:0005524">
    <property type="term" value="F:ATP binding"/>
    <property type="evidence" value="ECO:0007669"/>
    <property type="project" value="UniProtKB-KW"/>
</dbReference>
<gene>
    <name evidence="12" type="primary">LOC103512446</name>
</gene>
<evidence type="ECO:0000256" key="8">
    <source>
        <dbReference type="SAM" id="MobiDB-lite"/>
    </source>
</evidence>
<evidence type="ECO:0000256" key="4">
    <source>
        <dbReference type="ARBA" id="ARBA00022806"/>
    </source>
</evidence>
<keyword evidence="3" id="KW-0378">Hydrolase</keyword>
<dbReference type="InterPro" id="IPR014001">
    <property type="entry name" value="Helicase_ATP-bd"/>
</dbReference>
<evidence type="ECO:0000313" key="11">
    <source>
        <dbReference type="Proteomes" id="UP000079169"/>
    </source>
</evidence>
<dbReference type="Gene3D" id="2.40.30.300">
    <property type="match status" value="1"/>
</dbReference>
<dbReference type="SMART" id="SM00487">
    <property type="entry name" value="DEXDc"/>
    <property type="match status" value="1"/>
</dbReference>
<evidence type="ECO:0000256" key="5">
    <source>
        <dbReference type="ARBA" id="ARBA00022840"/>
    </source>
</evidence>
<evidence type="ECO:0000256" key="7">
    <source>
        <dbReference type="SAM" id="Coils"/>
    </source>
</evidence>
<evidence type="ECO:0000256" key="3">
    <source>
        <dbReference type="ARBA" id="ARBA00022801"/>
    </source>
</evidence>
<dbReference type="PROSITE" id="PS51194">
    <property type="entry name" value="HELICASE_CTER"/>
    <property type="match status" value="1"/>
</dbReference>
<dbReference type="GO" id="GO:0003724">
    <property type="term" value="F:RNA helicase activity"/>
    <property type="evidence" value="ECO:0007669"/>
    <property type="project" value="InterPro"/>
</dbReference>
<dbReference type="CDD" id="cd18024">
    <property type="entry name" value="DEXHc_Mtr4-like"/>
    <property type="match status" value="1"/>
</dbReference>
<dbReference type="SMART" id="SM00490">
    <property type="entry name" value="HELICc"/>
    <property type="match status" value="1"/>
</dbReference>
<feature type="region of interest" description="Disordered" evidence="8">
    <location>
        <begin position="1"/>
        <end position="57"/>
    </location>
</feature>
<dbReference type="SMART" id="SM01142">
    <property type="entry name" value="DSHCT"/>
    <property type="match status" value="1"/>
</dbReference>
<dbReference type="PROSITE" id="PS51192">
    <property type="entry name" value="HELICASE_ATP_BIND_1"/>
    <property type="match status" value="1"/>
</dbReference>
<keyword evidence="11" id="KW-1185">Reference proteome</keyword>
<dbReference type="GO" id="GO:0016787">
    <property type="term" value="F:hydrolase activity"/>
    <property type="evidence" value="ECO:0007669"/>
    <property type="project" value="UniProtKB-KW"/>
</dbReference>
<dbReference type="InterPro" id="IPR001650">
    <property type="entry name" value="Helicase_C-like"/>
</dbReference>
<dbReference type="InterPro" id="IPR025696">
    <property type="entry name" value="Beta-barrel_MTR4"/>
</dbReference>
<feature type="domain" description="Helicase C-terminal" evidence="10">
    <location>
        <begin position="402"/>
        <end position="576"/>
    </location>
</feature>
<keyword evidence="4 12" id="KW-0347">Helicase</keyword>
<dbReference type="AlphaFoldDB" id="A0A3Q0IZN9"/>
<dbReference type="PANTHER" id="PTHR12131">
    <property type="entry name" value="ATP-DEPENDENT RNA AND DNA HELICASE"/>
    <property type="match status" value="1"/>
</dbReference>
<keyword evidence="5" id="KW-0067">ATP-binding</keyword>
<dbReference type="CTD" id="48782"/>
<comment type="subcellular location">
    <subcellularLocation>
        <location evidence="1">Nucleus</location>
    </subcellularLocation>
</comment>
<name>A0A3Q0IZN9_DIACI</name>
<dbReference type="GeneID" id="103512446"/>
<sequence length="937" mass="106181">MADLDELFSVFDEDQDGSSDKPSETLSSETPVAVPQCDIKIKEEKDEETKKDTQKRELEDKNDITTDITLKKIKIEDEDEIMRLTESKTKACMKVIVVETLEACLHEVALPPDLEYQPLAQSKEKPAREYPFVLDPFQKEAILCIENNQSVLVSAHTSAGKTVVAEYAIASSLKQSQRVIYTTPIKALSNQKYREFEEQFKDVGLITGDVTINPSSSCLIMTTEILRNMLYRGSEITREVGWVIFDEIHYMRDKERGYVWEETLILLSDNVRFVFLSATIPNASQFAQWVSHLHHQPCHVVYTDYRPTPLQHYLFPNGGDGIHLIVDDNKFKEHNYQVAMNVLANAGDAAKAGDHKGGRKGGPKGGVQTNCFKIVKMIMERNLAPVIVFSFSKKDCEIYAMQMAKLNFNETEEVKLVDDVFSNAMDVLSEEDRKLPQIENILPLLRRGIGIHHGGLLPILKETIEILFAEGLIKVLFATETFAMGLNMPARTVLFTSSRKFDGKEERFLTSGEYIQMSGRAGRRGLDDKGIVILMIDEKVSADGVKTCTDLLFSTEIKTEEAEFEWGIVVNFKKRNPKEERTRNPAKESPSLVVDVLLLLHKDSTEGKMIPGSLDDLSSVMEVTPVPNKFIANLSAVRINYPKDLRSSDSRMTVLKTIKEVLKRFPDGPQLLNPIQDMGIREKAFAEIVKKIEFFEKSLFEHPLTDSPELEQLYNQYSEKVVIVEELNNQKKELQTAMSLLHMEELKCRKRVLRRLGYATEADVIEMKGRVACELSNGDELLMTELIFNGVFNDLTVAQCCALLSCFVCDEKSNETPAQVQIMAGPLRKMQELARHIARISIESKLDLDEDSYVNQFKPSLMDVVHAWCEGASFLKVCSITDIFEGSIIRCMRRLEEVLRQLVQASRNIGNTLLEEKFNEAIKTVKRDIVFAASLYL</sequence>
<evidence type="ECO:0000259" key="10">
    <source>
        <dbReference type="PROSITE" id="PS51194"/>
    </source>
</evidence>
<dbReference type="CDD" id="cd18795">
    <property type="entry name" value="SF2_C_Ski2"/>
    <property type="match status" value="1"/>
</dbReference>
<proteinExistence type="predicted"/>
<dbReference type="GO" id="GO:0006401">
    <property type="term" value="P:RNA catabolic process"/>
    <property type="evidence" value="ECO:0007669"/>
    <property type="project" value="InterPro"/>
</dbReference>
<dbReference type="Pfam" id="PF00271">
    <property type="entry name" value="Helicase_C"/>
    <property type="match status" value="1"/>
</dbReference>
<feature type="coiled-coil region" evidence="7">
    <location>
        <begin position="710"/>
        <end position="744"/>
    </location>
</feature>
<evidence type="ECO:0000256" key="1">
    <source>
        <dbReference type="ARBA" id="ARBA00004123"/>
    </source>
</evidence>
<dbReference type="KEGG" id="dci:103512446"/>
<feature type="domain" description="Helicase ATP-binding" evidence="9">
    <location>
        <begin position="142"/>
        <end position="298"/>
    </location>
</feature>
<dbReference type="InterPro" id="IPR011545">
    <property type="entry name" value="DEAD/DEAH_box_helicase_dom"/>
</dbReference>
<feature type="compositionally biased region" description="Basic and acidic residues" evidence="8">
    <location>
        <begin position="39"/>
        <end position="57"/>
    </location>
</feature>
<dbReference type="RefSeq" id="XP_026681712.1">
    <property type="nucleotide sequence ID" value="XM_026825911.1"/>
</dbReference>
<dbReference type="FunFam" id="1.10.3380.30:FF:000002">
    <property type="entry name" value="superkiller viralicidic activity 2-like 2"/>
    <property type="match status" value="1"/>
</dbReference>
<dbReference type="STRING" id="121845.A0A3Q0IZN9"/>
<dbReference type="InterPro" id="IPR016438">
    <property type="entry name" value="SKI2-like"/>
</dbReference>
<dbReference type="GO" id="GO:0000460">
    <property type="term" value="P:maturation of 5.8S rRNA"/>
    <property type="evidence" value="ECO:0007669"/>
    <property type="project" value="TreeGrafter"/>
</dbReference>
<dbReference type="GO" id="GO:0005634">
    <property type="term" value="C:nucleus"/>
    <property type="evidence" value="ECO:0007669"/>
    <property type="project" value="UniProtKB-SubCell"/>
</dbReference>
<dbReference type="Pfam" id="PF00270">
    <property type="entry name" value="DEAD"/>
    <property type="match status" value="1"/>
</dbReference>
<dbReference type="InterPro" id="IPR050699">
    <property type="entry name" value="RNA-DNA_Helicase"/>
</dbReference>
<dbReference type="Gene3D" id="1.10.3380.30">
    <property type="match status" value="1"/>
</dbReference>
<dbReference type="FunFam" id="3.40.50.300:FF:000083">
    <property type="entry name" value="ATP-dependent RNA helicase DOB1"/>
    <property type="match status" value="1"/>
</dbReference>
<dbReference type="PaxDb" id="121845-A0A3Q0IZN9"/>
<dbReference type="PANTHER" id="PTHR12131:SF7">
    <property type="entry name" value="EXOSOME RNA HELICASE MTR4"/>
    <property type="match status" value="1"/>
</dbReference>
<dbReference type="FunFam" id="3.40.50.300:FF:000141">
    <property type="entry name" value="ATP-dependent RNA helicase DOB1"/>
    <property type="match status" value="1"/>
</dbReference>
<keyword evidence="2" id="KW-0547">Nucleotide-binding</keyword>
<evidence type="ECO:0000313" key="12">
    <source>
        <dbReference type="RefSeq" id="XP_026681712.1"/>
    </source>
</evidence>
<evidence type="ECO:0000256" key="2">
    <source>
        <dbReference type="ARBA" id="ARBA00022741"/>
    </source>
</evidence>
<dbReference type="Gene3D" id="3.40.50.300">
    <property type="entry name" value="P-loop containing nucleotide triphosphate hydrolases"/>
    <property type="match status" value="2"/>
</dbReference>
<dbReference type="PIRSF" id="PIRSF005198">
    <property type="entry name" value="Antiviral_helicase_SKI2"/>
    <property type="match status" value="1"/>
</dbReference>
<dbReference type="InterPro" id="IPR012961">
    <property type="entry name" value="Ski2/MTR4_C"/>
</dbReference>
<dbReference type="GO" id="GO:0003723">
    <property type="term" value="F:RNA binding"/>
    <property type="evidence" value="ECO:0007669"/>
    <property type="project" value="InterPro"/>
</dbReference>
<evidence type="ECO:0000259" key="9">
    <source>
        <dbReference type="PROSITE" id="PS51192"/>
    </source>
</evidence>
<dbReference type="Pfam" id="PF08148">
    <property type="entry name" value="DSHCT"/>
    <property type="match status" value="1"/>
</dbReference>
<organism evidence="11 12">
    <name type="scientific">Diaphorina citri</name>
    <name type="common">Asian citrus psyllid</name>
    <dbReference type="NCBI Taxonomy" id="121845"/>
    <lineage>
        <taxon>Eukaryota</taxon>
        <taxon>Metazoa</taxon>
        <taxon>Ecdysozoa</taxon>
        <taxon>Arthropoda</taxon>
        <taxon>Hexapoda</taxon>
        <taxon>Insecta</taxon>
        <taxon>Pterygota</taxon>
        <taxon>Neoptera</taxon>
        <taxon>Paraneoptera</taxon>
        <taxon>Hemiptera</taxon>
        <taxon>Sternorrhyncha</taxon>
        <taxon>Psylloidea</taxon>
        <taxon>Psyllidae</taxon>
        <taxon>Diaphorininae</taxon>
        <taxon>Diaphorina</taxon>
    </lineage>
</organism>